<dbReference type="Proteomes" id="UP001057402">
    <property type="component" value="Chromosome 12"/>
</dbReference>
<proteinExistence type="predicted"/>
<organism evidence="1 2">
    <name type="scientific">Melastoma candidum</name>
    <dbReference type="NCBI Taxonomy" id="119954"/>
    <lineage>
        <taxon>Eukaryota</taxon>
        <taxon>Viridiplantae</taxon>
        <taxon>Streptophyta</taxon>
        <taxon>Embryophyta</taxon>
        <taxon>Tracheophyta</taxon>
        <taxon>Spermatophyta</taxon>
        <taxon>Magnoliopsida</taxon>
        <taxon>eudicotyledons</taxon>
        <taxon>Gunneridae</taxon>
        <taxon>Pentapetalae</taxon>
        <taxon>rosids</taxon>
        <taxon>malvids</taxon>
        <taxon>Myrtales</taxon>
        <taxon>Melastomataceae</taxon>
        <taxon>Melastomatoideae</taxon>
        <taxon>Melastomateae</taxon>
        <taxon>Melastoma</taxon>
    </lineage>
</organism>
<keyword evidence="2" id="KW-1185">Reference proteome</keyword>
<evidence type="ECO:0000313" key="2">
    <source>
        <dbReference type="Proteomes" id="UP001057402"/>
    </source>
</evidence>
<gene>
    <name evidence="1" type="ORF">MLD38_038424</name>
</gene>
<accession>A0ACB9L014</accession>
<name>A0ACB9L014_9MYRT</name>
<sequence length="454" mass="48946">MEGYSSMYNNLSWESSSSPVDIPADPFHSALTSLVSSPDFIINTATTNNNNSLMRELIGRLGTICTSPDPARDSLYCSAPNSAATSCYSTPLNSPPKLGLSLTERNSRTGGGGGRGRGLGYPVTTHLPLPADSGLVERAARFSCFSGGNVAGGRPNQGGFPGLPLPQVERVESGRFSRVSSSQNVAAGFRSGNSHENMDTGDSPEGSLISEQIKRPSDANSSRKRKSVPRGKVKDGEDCAENGQLGEKKRKEDNVNPPEPPKDYIHVRARRGQATDSHSLAERVRREKISQRMKVLQDLVPGCNKVTGKAVMLDEIINYVQSLQHQVEFLSMKLATLNPRMDFNADALVSKEMCNPHGSSLFPGDSSSSAFLYGYQMQLHDAALVNKMENQLPLNALSVAVHPSMEGFCKASSAVVLGIWDDELHGTVQMDLQQNQPQQRLQGGPAAGQMKIES</sequence>
<dbReference type="EMBL" id="CM042891">
    <property type="protein sequence ID" value="KAI4302707.1"/>
    <property type="molecule type" value="Genomic_DNA"/>
</dbReference>
<protein>
    <submittedName>
        <fullName evidence="1">Uncharacterized protein</fullName>
    </submittedName>
</protein>
<comment type="caution">
    <text evidence="1">The sequence shown here is derived from an EMBL/GenBank/DDBJ whole genome shotgun (WGS) entry which is preliminary data.</text>
</comment>
<reference evidence="2" key="1">
    <citation type="journal article" date="2023" name="Front. Plant Sci.">
        <title>Chromosomal-level genome assembly of Melastoma candidum provides insights into trichome evolution.</title>
        <authorList>
            <person name="Zhong Y."/>
            <person name="Wu W."/>
            <person name="Sun C."/>
            <person name="Zou P."/>
            <person name="Liu Y."/>
            <person name="Dai S."/>
            <person name="Zhou R."/>
        </authorList>
    </citation>
    <scope>NUCLEOTIDE SEQUENCE [LARGE SCALE GENOMIC DNA]</scope>
</reference>
<evidence type="ECO:0000313" key="1">
    <source>
        <dbReference type="EMBL" id="KAI4302707.1"/>
    </source>
</evidence>